<dbReference type="SUPFAM" id="SSF81296">
    <property type="entry name" value="E set domains"/>
    <property type="match status" value="1"/>
</dbReference>
<comment type="caution">
    <text evidence="5">The sequence shown here is derived from an EMBL/GenBank/DDBJ whole genome shotgun (WGS) entry which is preliminary data.</text>
</comment>
<evidence type="ECO:0000256" key="2">
    <source>
        <dbReference type="ARBA" id="ARBA00006370"/>
    </source>
</evidence>
<evidence type="ECO:0000256" key="3">
    <source>
        <dbReference type="ARBA" id="ARBA00022525"/>
    </source>
</evidence>
<keyword evidence="6" id="KW-1185">Reference proteome</keyword>
<dbReference type="Gene3D" id="2.60.40.770">
    <property type="match status" value="1"/>
</dbReference>
<comment type="similarity">
    <text evidence="2">Belongs to the NPC2 family.</text>
</comment>
<evidence type="ECO:0000313" key="6">
    <source>
        <dbReference type="Proteomes" id="UP000735302"/>
    </source>
</evidence>
<sequence>MCIVTLCHGSQCKLMFKDCGSKAGSLSGALYNGTCAQGKAILVQGTVVSIAFNFQTKNSEATLKSVVHGKIGELPFVPFPLGNPDACKDSGLSCPVAPNTSVNYQPVLNILSSYPKVNVIVKWELQNKDGTDVFCALIPASITAP</sequence>
<protein>
    <submittedName>
        <fullName evidence="5">Epididymal secretory protein e1</fullName>
    </submittedName>
</protein>
<proteinExistence type="inferred from homology"/>
<dbReference type="InterPro" id="IPR014756">
    <property type="entry name" value="Ig_E-set"/>
</dbReference>
<name>A0AAV4B5M0_9GAST</name>
<dbReference type="Proteomes" id="UP000735302">
    <property type="component" value="Unassembled WGS sequence"/>
</dbReference>
<accession>A0AAV4B5M0</accession>
<dbReference type="GO" id="GO:0032934">
    <property type="term" value="F:sterol binding"/>
    <property type="evidence" value="ECO:0007669"/>
    <property type="project" value="InterPro"/>
</dbReference>
<dbReference type="PANTHER" id="PTHR11306">
    <property type="entry name" value="NIEMANN PICK TYPE C2 PROTEIN NPC2-RELATED"/>
    <property type="match status" value="1"/>
</dbReference>
<dbReference type="AlphaFoldDB" id="A0AAV4B5M0"/>
<comment type="subcellular location">
    <subcellularLocation>
        <location evidence="1">Secreted</location>
    </subcellularLocation>
</comment>
<organism evidence="5 6">
    <name type="scientific">Plakobranchus ocellatus</name>
    <dbReference type="NCBI Taxonomy" id="259542"/>
    <lineage>
        <taxon>Eukaryota</taxon>
        <taxon>Metazoa</taxon>
        <taxon>Spiralia</taxon>
        <taxon>Lophotrochozoa</taxon>
        <taxon>Mollusca</taxon>
        <taxon>Gastropoda</taxon>
        <taxon>Heterobranchia</taxon>
        <taxon>Euthyneura</taxon>
        <taxon>Panpulmonata</taxon>
        <taxon>Sacoglossa</taxon>
        <taxon>Placobranchoidea</taxon>
        <taxon>Plakobranchidae</taxon>
        <taxon>Plakobranchus</taxon>
    </lineage>
</organism>
<dbReference type="InterPro" id="IPR003172">
    <property type="entry name" value="ML_dom"/>
</dbReference>
<evidence type="ECO:0000313" key="5">
    <source>
        <dbReference type="EMBL" id="GFO15880.1"/>
    </source>
</evidence>
<reference evidence="5 6" key="1">
    <citation type="journal article" date="2021" name="Elife">
        <title>Chloroplast acquisition without the gene transfer in kleptoplastic sea slugs, Plakobranchus ocellatus.</title>
        <authorList>
            <person name="Maeda T."/>
            <person name="Takahashi S."/>
            <person name="Yoshida T."/>
            <person name="Shimamura S."/>
            <person name="Takaki Y."/>
            <person name="Nagai Y."/>
            <person name="Toyoda A."/>
            <person name="Suzuki Y."/>
            <person name="Arimoto A."/>
            <person name="Ishii H."/>
            <person name="Satoh N."/>
            <person name="Nishiyama T."/>
            <person name="Hasebe M."/>
            <person name="Maruyama T."/>
            <person name="Minagawa J."/>
            <person name="Obokata J."/>
            <person name="Shigenobu S."/>
        </authorList>
    </citation>
    <scope>NUCLEOTIDE SEQUENCE [LARGE SCALE GENOMIC DNA]</scope>
</reference>
<dbReference type="GO" id="GO:0015918">
    <property type="term" value="P:sterol transport"/>
    <property type="evidence" value="ECO:0007669"/>
    <property type="project" value="InterPro"/>
</dbReference>
<feature type="domain" description="MD-2-related lipid-recognition" evidence="4">
    <location>
        <begin position="16"/>
        <end position="140"/>
    </location>
</feature>
<dbReference type="EMBL" id="BLXT01004630">
    <property type="protein sequence ID" value="GFO15880.1"/>
    <property type="molecule type" value="Genomic_DNA"/>
</dbReference>
<dbReference type="SMART" id="SM00737">
    <property type="entry name" value="ML"/>
    <property type="match status" value="1"/>
</dbReference>
<gene>
    <name evidence="5" type="ORF">PoB_004238500</name>
</gene>
<dbReference type="PANTHER" id="PTHR11306:SF36">
    <property type="entry name" value="NIEMANN-PICK TYPE C-2C-RELATED"/>
    <property type="match status" value="1"/>
</dbReference>
<dbReference type="InterPro" id="IPR039670">
    <property type="entry name" value="NPC2-like"/>
</dbReference>
<keyword evidence="3" id="KW-0964">Secreted</keyword>
<dbReference type="FunFam" id="2.60.40.770:FF:000001">
    <property type="entry name" value="NPC intracellular cholesterol transporter 2"/>
    <property type="match status" value="1"/>
</dbReference>
<evidence type="ECO:0000259" key="4">
    <source>
        <dbReference type="SMART" id="SM00737"/>
    </source>
</evidence>
<dbReference type="GO" id="GO:0005576">
    <property type="term" value="C:extracellular region"/>
    <property type="evidence" value="ECO:0007669"/>
    <property type="project" value="UniProtKB-SubCell"/>
</dbReference>
<dbReference type="Pfam" id="PF02221">
    <property type="entry name" value="E1_DerP2_DerF2"/>
    <property type="match status" value="1"/>
</dbReference>
<evidence type="ECO:0000256" key="1">
    <source>
        <dbReference type="ARBA" id="ARBA00004613"/>
    </source>
</evidence>